<dbReference type="Gene3D" id="3.60.70.12">
    <property type="entry name" value="L-amino peptidase D-ALA esterase/amidase"/>
    <property type="match status" value="1"/>
</dbReference>
<evidence type="ECO:0000313" key="2">
    <source>
        <dbReference type="EMBL" id="MBM1713830.1"/>
    </source>
</evidence>
<dbReference type="EMBL" id="JAFBRM010000002">
    <property type="protein sequence ID" value="MBM1713830.1"/>
    <property type="molecule type" value="Genomic_DNA"/>
</dbReference>
<dbReference type="RefSeq" id="WP_203242113.1">
    <property type="nucleotide sequence ID" value="NZ_JAFBRH010000002.1"/>
</dbReference>
<dbReference type="PANTHER" id="PTHR36512:SF3">
    <property type="entry name" value="BLR5678 PROTEIN"/>
    <property type="match status" value="1"/>
</dbReference>
<organism evidence="2 3">
    <name type="scientific">Sulfitobacter geojensis</name>
    <dbReference type="NCBI Taxonomy" id="1342299"/>
    <lineage>
        <taxon>Bacteria</taxon>
        <taxon>Pseudomonadati</taxon>
        <taxon>Pseudomonadota</taxon>
        <taxon>Alphaproteobacteria</taxon>
        <taxon>Rhodobacterales</taxon>
        <taxon>Roseobacteraceae</taxon>
        <taxon>Sulfitobacter</taxon>
    </lineage>
</organism>
<evidence type="ECO:0000256" key="1">
    <source>
        <dbReference type="ARBA" id="ARBA00007068"/>
    </source>
</evidence>
<proteinExistence type="inferred from homology"/>
<sequence length="329" mass="33127">MIAGPKNLITDVPGLLVGNAQDDKLKSGATVVLTDKPFTASVHVMGGAPGARETDLLAPDKSVAAVDALVLSGGSAYGLDACSGVVDGLRAAGRGFQVGNATIPLVPGAILFDLLNGGNKGWDENPYRALGRQAFDDAGETFSLGTNGAGTGAMSAMLKGGLGSASLVLPDGSTVGALVAANPVGAVTTPGDKHFYAAPFELNAEFGGIGPDPASGLGMSLESRKTVAMTQRANTTIAIVATNATLTKAECQRVAVAAHDGIGRATVPAHTPMDGDLVFAMTTNGKPAGDVSLIGHAASLCLARAIARAIYEATPKHDDLLPCWRTLNA</sequence>
<dbReference type="Pfam" id="PF03576">
    <property type="entry name" value="Peptidase_S58"/>
    <property type="match status" value="1"/>
</dbReference>
<dbReference type="AlphaFoldDB" id="A0AAE2VY01"/>
<dbReference type="Proteomes" id="UP000732193">
    <property type="component" value="Unassembled WGS sequence"/>
</dbReference>
<dbReference type="GO" id="GO:0004177">
    <property type="term" value="F:aminopeptidase activity"/>
    <property type="evidence" value="ECO:0007669"/>
    <property type="project" value="TreeGrafter"/>
</dbReference>
<comment type="similarity">
    <text evidence="1">Belongs to the peptidase S58 family.</text>
</comment>
<dbReference type="SUPFAM" id="SSF56266">
    <property type="entry name" value="DmpA/ArgJ-like"/>
    <property type="match status" value="1"/>
</dbReference>
<evidence type="ECO:0000313" key="3">
    <source>
        <dbReference type="Proteomes" id="UP000732193"/>
    </source>
</evidence>
<accession>A0AAE2VY01</accession>
<dbReference type="CDD" id="cd02252">
    <property type="entry name" value="nylC_like"/>
    <property type="match status" value="1"/>
</dbReference>
<gene>
    <name evidence="2" type="ORF">JQV55_09675</name>
</gene>
<keyword evidence="3" id="KW-1185">Reference proteome</keyword>
<protein>
    <submittedName>
        <fullName evidence="2">P1 family peptidase</fullName>
    </submittedName>
</protein>
<name>A0AAE2VY01_9RHOB</name>
<dbReference type="InterPro" id="IPR016117">
    <property type="entry name" value="ArgJ-like_dom_sf"/>
</dbReference>
<reference evidence="2 3" key="1">
    <citation type="submission" date="2021-01" db="EMBL/GenBank/DDBJ databases">
        <title>Diatom-associated Roseobacters Show Island Model of Population Structure.</title>
        <authorList>
            <person name="Qu L."/>
            <person name="Feng X."/>
            <person name="Chen Y."/>
            <person name="Li L."/>
            <person name="Wang X."/>
            <person name="Hu Z."/>
            <person name="Wang H."/>
            <person name="Luo H."/>
        </authorList>
    </citation>
    <scope>NUCLEOTIDE SEQUENCE [LARGE SCALE GENOMIC DNA]</scope>
    <source>
        <strain evidence="2 3">TR60-84</strain>
    </source>
</reference>
<comment type="caution">
    <text evidence="2">The sequence shown here is derived from an EMBL/GenBank/DDBJ whole genome shotgun (WGS) entry which is preliminary data.</text>
</comment>
<dbReference type="PANTHER" id="PTHR36512">
    <property type="entry name" value="D-AMINOPEPTIDASE"/>
    <property type="match status" value="1"/>
</dbReference>
<dbReference type="InterPro" id="IPR005321">
    <property type="entry name" value="Peptidase_S58_DmpA"/>
</dbReference>